<protein>
    <recommendedName>
        <fullName evidence="4">Tail assembly chaperone</fullName>
    </recommendedName>
</protein>
<evidence type="ECO:0008006" key="4">
    <source>
        <dbReference type="Google" id="ProtNLM"/>
    </source>
</evidence>
<evidence type="ECO:0000313" key="3">
    <source>
        <dbReference type="Proteomes" id="UP000696413"/>
    </source>
</evidence>
<accession>A0ABS6HN43</accession>
<feature type="compositionally biased region" description="Acidic residues" evidence="1">
    <location>
        <begin position="32"/>
        <end position="45"/>
    </location>
</feature>
<evidence type="ECO:0000313" key="2">
    <source>
        <dbReference type="EMBL" id="MBU8824113.1"/>
    </source>
</evidence>
<evidence type="ECO:0000256" key="1">
    <source>
        <dbReference type="SAM" id="MobiDB-lite"/>
    </source>
</evidence>
<keyword evidence="3" id="KW-1185">Reference proteome</keyword>
<organism evidence="2 3">
    <name type="scientific">Mycolicibacterium goodii</name>
    <name type="common">Mycobacterium goodii</name>
    <dbReference type="NCBI Taxonomy" id="134601"/>
    <lineage>
        <taxon>Bacteria</taxon>
        <taxon>Bacillati</taxon>
        <taxon>Actinomycetota</taxon>
        <taxon>Actinomycetes</taxon>
        <taxon>Mycobacteriales</taxon>
        <taxon>Mycobacteriaceae</taxon>
        <taxon>Mycolicibacterium</taxon>
    </lineage>
</organism>
<feature type="compositionally biased region" description="Low complexity" evidence="1">
    <location>
        <begin position="19"/>
        <end position="31"/>
    </location>
</feature>
<name>A0ABS6HN43_MYCGD</name>
<dbReference type="InterPro" id="IPR056927">
    <property type="entry name" value="Phage_TAC"/>
</dbReference>
<proteinExistence type="predicted"/>
<dbReference type="Pfam" id="PF23781">
    <property type="entry name" value="Phage_TAC_16"/>
    <property type="match status" value="1"/>
</dbReference>
<feature type="region of interest" description="Disordered" evidence="1">
    <location>
        <begin position="1"/>
        <end position="83"/>
    </location>
</feature>
<reference evidence="2 3" key="1">
    <citation type="submission" date="2021-05" db="EMBL/GenBank/DDBJ databases">
        <title>Draft Genome Sequences of Clinical Respiratory Isolates of Mycobacterium goodii Recovered in Ireland.</title>
        <authorList>
            <person name="Flanagan P.R."/>
            <person name="Mok S."/>
            <person name="Roycroft E."/>
            <person name="Rogers T.R."/>
            <person name="Fitzgibbon M."/>
        </authorList>
    </citation>
    <scope>NUCLEOTIDE SEQUENCE [LARGE SCALE GENOMIC DNA]</scope>
    <source>
        <strain evidence="2 3">14IE55</strain>
    </source>
</reference>
<comment type="caution">
    <text evidence="2">The sequence shown here is derived from an EMBL/GenBank/DDBJ whole genome shotgun (WGS) entry which is preliminary data.</text>
</comment>
<sequence>MTIYASDGEVIETAPQPAPETASVAASAPESEPVDVETEEVETTPEPETLPAVRNDDEDSQDEIHDAEVVPADDTDSDEPEKWVHQGPWAHDWLEYKGDKIAFRVPHQNALTALYQAGQACSPEFQMELTNKFVKRHLSQESIERVLERMSDPDDKEYAGAEGVWNDLLRTIVEIGGKRALKDAEALAAVQNGKARS</sequence>
<dbReference type="EMBL" id="JAHBOM010000010">
    <property type="protein sequence ID" value="MBU8824113.1"/>
    <property type="molecule type" value="Genomic_DNA"/>
</dbReference>
<dbReference type="RefSeq" id="WP_214394964.1">
    <property type="nucleotide sequence ID" value="NZ_JAHBOL010000014.1"/>
</dbReference>
<dbReference type="Proteomes" id="UP000696413">
    <property type="component" value="Unassembled WGS sequence"/>
</dbReference>
<gene>
    <name evidence="2" type="ORF">KL859_14705</name>
</gene>